<reference evidence="1" key="1">
    <citation type="submission" date="2018-12" db="EMBL/GenBank/DDBJ databases">
        <authorList>
            <person name="Will S."/>
            <person name="Neumann-Schaal M."/>
            <person name="Henke P."/>
        </authorList>
    </citation>
    <scope>NUCLEOTIDE SEQUENCE</scope>
    <source>
        <strain evidence="1">PCC 7102</strain>
    </source>
</reference>
<dbReference type="Proteomes" id="UP000271624">
    <property type="component" value="Unassembled WGS sequence"/>
</dbReference>
<keyword evidence="2" id="KW-1185">Reference proteome</keyword>
<evidence type="ECO:0000313" key="2">
    <source>
        <dbReference type="Proteomes" id="UP000271624"/>
    </source>
</evidence>
<evidence type="ECO:0000313" key="1">
    <source>
        <dbReference type="EMBL" id="RUS98469.1"/>
    </source>
</evidence>
<accession>A0A3S1CB60</accession>
<comment type="caution">
    <text evidence="1">The sequence shown here is derived from an EMBL/GenBank/DDBJ whole genome shotgun (WGS) entry which is preliminary data.</text>
</comment>
<proteinExistence type="predicted"/>
<gene>
    <name evidence="1" type="ORF">DSM106972_080980</name>
</gene>
<dbReference type="AlphaFoldDB" id="A0A3S1CB60"/>
<protein>
    <recommendedName>
        <fullName evidence="3">Restriction endonuclease type IV Mrr domain-containing protein</fullName>
    </recommendedName>
</protein>
<reference evidence="1" key="2">
    <citation type="journal article" date="2019" name="Genome Biol. Evol.">
        <title>Day and night: Metabolic profiles and evolutionary relationships of six axenic non-marine cyanobacteria.</title>
        <authorList>
            <person name="Will S.E."/>
            <person name="Henke P."/>
            <person name="Boedeker C."/>
            <person name="Huang S."/>
            <person name="Brinkmann H."/>
            <person name="Rohde M."/>
            <person name="Jarek M."/>
            <person name="Friedl T."/>
            <person name="Seufert S."/>
            <person name="Schumacher M."/>
            <person name="Overmann J."/>
            <person name="Neumann-Schaal M."/>
            <person name="Petersen J."/>
        </authorList>
    </citation>
    <scope>NUCLEOTIDE SEQUENCE [LARGE SCALE GENOMIC DNA]</scope>
    <source>
        <strain evidence="1">PCC 7102</strain>
    </source>
</reference>
<dbReference type="OrthoDB" id="7285215at2"/>
<organism evidence="1 2">
    <name type="scientific">Dulcicalothrix desertica PCC 7102</name>
    <dbReference type="NCBI Taxonomy" id="232991"/>
    <lineage>
        <taxon>Bacteria</taxon>
        <taxon>Bacillati</taxon>
        <taxon>Cyanobacteriota</taxon>
        <taxon>Cyanophyceae</taxon>
        <taxon>Nostocales</taxon>
        <taxon>Calotrichaceae</taxon>
        <taxon>Dulcicalothrix</taxon>
    </lineage>
</organism>
<dbReference type="RefSeq" id="WP_127086153.1">
    <property type="nucleotide sequence ID" value="NZ_RSCL01000029.1"/>
</dbReference>
<dbReference type="EMBL" id="RSCL01000029">
    <property type="protein sequence ID" value="RUS98469.1"/>
    <property type="molecule type" value="Genomic_DNA"/>
</dbReference>
<name>A0A3S1CB60_9CYAN</name>
<evidence type="ECO:0008006" key="3">
    <source>
        <dbReference type="Google" id="ProtNLM"/>
    </source>
</evidence>
<sequence>MSRVSDLTNRLDNCPAGDKGWREFEDLCVEILEFLFVPPLVRPIIQARTYSGTNRRDAVFPNRNFDEKHNWGLLLRELEARMVLFEFKNYDKMEIGSQEVIQTENYLTDPMGRLAIIVCSKIPNNAAHIQRNNLYSRRRKVILFITKEDLKEMLFLKERGEDPCDLIVDFVERFYLQHE</sequence>